<dbReference type="STRING" id="388467.A19Y_4098"/>
<evidence type="ECO:0008006" key="3">
    <source>
        <dbReference type="Google" id="ProtNLM"/>
    </source>
</evidence>
<dbReference type="PATRIC" id="fig|388467.6.peg.4041"/>
<dbReference type="AlphaFoldDB" id="A0A073CKL8"/>
<evidence type="ECO:0000313" key="2">
    <source>
        <dbReference type="Proteomes" id="UP000027395"/>
    </source>
</evidence>
<dbReference type="eggNOG" id="ENOG50334XK">
    <property type="taxonomic scope" value="Bacteria"/>
</dbReference>
<dbReference type="EMBL" id="CM002803">
    <property type="protein sequence ID" value="KEI68804.1"/>
    <property type="molecule type" value="Genomic_DNA"/>
</dbReference>
<gene>
    <name evidence="1" type="ORF">A19Y_4098</name>
</gene>
<protein>
    <recommendedName>
        <fullName evidence="3">Argininosuccinate lyase</fullName>
    </recommendedName>
</protein>
<name>A0A073CKL8_PLAA1</name>
<organism evidence="1 2">
    <name type="scientific">Planktothrix agardhii (strain NIVA-CYA 126/8)</name>
    <dbReference type="NCBI Taxonomy" id="388467"/>
    <lineage>
        <taxon>Bacteria</taxon>
        <taxon>Bacillati</taxon>
        <taxon>Cyanobacteriota</taxon>
        <taxon>Cyanophyceae</taxon>
        <taxon>Oscillatoriophycideae</taxon>
        <taxon>Oscillatoriales</taxon>
        <taxon>Microcoleaceae</taxon>
        <taxon>Planktothrix</taxon>
    </lineage>
</organism>
<accession>A0A073CKL8</accession>
<sequence length="128" mass="13976">MFGEEPVMISQFGKNKCLSTLLLATAILVPGISLTNSKAIAQSEAVTFKLINGTDKVMTEFYASPPSTSDWEDDILGVDVLNPGDSITIKIDDGREDCNYDFRAVFEDGTESVDTGEKICSGEEYTYQ</sequence>
<dbReference type="HOGENOM" id="CLU_139214_2_0_3"/>
<dbReference type="Proteomes" id="UP000027395">
    <property type="component" value="Chromosome"/>
</dbReference>
<keyword evidence="2" id="KW-1185">Reference proteome</keyword>
<evidence type="ECO:0000313" key="1">
    <source>
        <dbReference type="EMBL" id="KEI68804.1"/>
    </source>
</evidence>
<reference evidence="1 2" key="1">
    <citation type="journal article" date="2014" name="Appl. Environ. Microbiol.">
        <title>Elucidation of insertion elements encoded on plasmids and in vitro construction of shuttle vectors from the toxic cyanobacterium Planktothrix.</title>
        <authorList>
            <person name="Christiansen G."/>
            <person name="Goesmann A."/>
            <person name="Kurmayer R."/>
        </authorList>
    </citation>
    <scope>NUCLEOTIDE SEQUENCE [LARGE SCALE GENOMIC DNA]</scope>
    <source>
        <strain evidence="1 2">NIVA-CYA 126/8</strain>
    </source>
</reference>
<proteinExistence type="predicted"/>